<dbReference type="Proteomes" id="UP000004995">
    <property type="component" value="Unassembled WGS sequence"/>
</dbReference>
<organism evidence="3 4">
    <name type="scientific">Setaria italica</name>
    <name type="common">Foxtail millet</name>
    <name type="synonym">Panicum italicum</name>
    <dbReference type="NCBI Taxonomy" id="4555"/>
    <lineage>
        <taxon>Eukaryota</taxon>
        <taxon>Viridiplantae</taxon>
        <taxon>Streptophyta</taxon>
        <taxon>Embryophyta</taxon>
        <taxon>Tracheophyta</taxon>
        <taxon>Spermatophyta</taxon>
        <taxon>Magnoliopsida</taxon>
        <taxon>Liliopsida</taxon>
        <taxon>Poales</taxon>
        <taxon>Poaceae</taxon>
        <taxon>PACMAD clade</taxon>
        <taxon>Panicoideae</taxon>
        <taxon>Panicodae</taxon>
        <taxon>Paniceae</taxon>
        <taxon>Cenchrinae</taxon>
        <taxon>Setaria</taxon>
    </lineage>
</organism>
<dbReference type="InParanoid" id="K3YLL6"/>
<feature type="domain" description="Bifunctional inhibitor/plant lipid transfer protein/seed storage helical" evidence="2">
    <location>
        <begin position="13"/>
        <end position="104"/>
    </location>
</feature>
<keyword evidence="4" id="KW-1185">Reference proteome</keyword>
<sequence length="129" mass="14525">MVTKEALQLAVVFLVFSRFTTHQAWAEQECYQEKIKVMNDCKKTITKHGRYIAPSPLCCHVVEASGMACICSILLPEDEDEIGPSKLVRQAKDCQKPVPVGSKCGIWHTLHPYQVRNVQSPNYFSGPFV</sequence>
<keyword evidence="1" id="KW-0732">Signal</keyword>
<evidence type="ECO:0000259" key="2">
    <source>
        <dbReference type="Pfam" id="PF14368"/>
    </source>
</evidence>
<reference evidence="3" key="2">
    <citation type="submission" date="2018-08" db="UniProtKB">
        <authorList>
            <consortium name="EnsemblPlants"/>
        </authorList>
    </citation>
    <scope>IDENTIFICATION</scope>
    <source>
        <strain evidence="3">Yugu1</strain>
    </source>
</reference>
<evidence type="ECO:0000313" key="3">
    <source>
        <dbReference type="EnsemblPlants" id="KQL00488"/>
    </source>
</evidence>
<dbReference type="OMA" id="DMVCICR"/>
<feature type="chain" id="PRO_5010126914" description="Bifunctional inhibitor/plant lipid transfer protein/seed storage helical domain-containing protein" evidence="1">
    <location>
        <begin position="27"/>
        <end position="129"/>
    </location>
</feature>
<evidence type="ECO:0000313" key="4">
    <source>
        <dbReference type="Proteomes" id="UP000004995"/>
    </source>
</evidence>
<protein>
    <recommendedName>
        <fullName evidence="2">Bifunctional inhibitor/plant lipid transfer protein/seed storage helical domain-containing protein</fullName>
    </recommendedName>
</protein>
<dbReference type="EMBL" id="AGNK02003508">
    <property type="status" value="NOT_ANNOTATED_CDS"/>
    <property type="molecule type" value="Genomic_DNA"/>
</dbReference>
<reference evidence="4" key="1">
    <citation type="journal article" date="2012" name="Nat. Biotechnol.">
        <title>Reference genome sequence of the model plant Setaria.</title>
        <authorList>
            <person name="Bennetzen J.L."/>
            <person name="Schmutz J."/>
            <person name="Wang H."/>
            <person name="Percifield R."/>
            <person name="Hawkins J."/>
            <person name="Pontaroli A.C."/>
            <person name="Estep M."/>
            <person name="Feng L."/>
            <person name="Vaughn J.N."/>
            <person name="Grimwood J."/>
            <person name="Jenkins J."/>
            <person name="Barry K."/>
            <person name="Lindquist E."/>
            <person name="Hellsten U."/>
            <person name="Deshpande S."/>
            <person name="Wang X."/>
            <person name="Wu X."/>
            <person name="Mitros T."/>
            <person name="Triplett J."/>
            <person name="Yang X."/>
            <person name="Ye C.Y."/>
            <person name="Mauro-Herrera M."/>
            <person name="Wang L."/>
            <person name="Li P."/>
            <person name="Sharma M."/>
            <person name="Sharma R."/>
            <person name="Ronald P.C."/>
            <person name="Panaud O."/>
            <person name="Kellogg E.A."/>
            <person name="Brutnell T.P."/>
            <person name="Doust A.N."/>
            <person name="Tuskan G.A."/>
            <person name="Rokhsar D."/>
            <person name="Devos K.M."/>
        </authorList>
    </citation>
    <scope>NUCLEOTIDE SEQUENCE [LARGE SCALE GENOMIC DNA]</scope>
    <source>
        <strain evidence="4">cv. Yugu1</strain>
    </source>
</reference>
<dbReference type="AlphaFoldDB" id="K3YLL6"/>
<dbReference type="InterPro" id="IPR016140">
    <property type="entry name" value="Bifunc_inhib/LTP/seed_store"/>
</dbReference>
<dbReference type="PANTHER" id="PTHR33286:SF44">
    <property type="entry name" value="5A2 PROTEIN"/>
    <property type="match status" value="1"/>
</dbReference>
<dbReference type="Pfam" id="PF14368">
    <property type="entry name" value="LTP_2"/>
    <property type="match status" value="1"/>
</dbReference>
<dbReference type="Gramene" id="KQL00488">
    <property type="protein sequence ID" value="KQL00488"/>
    <property type="gene ID" value="SETIT_015140mg"/>
</dbReference>
<accession>K3YLL6</accession>
<evidence type="ECO:0000256" key="1">
    <source>
        <dbReference type="SAM" id="SignalP"/>
    </source>
</evidence>
<dbReference type="PANTHER" id="PTHR33286">
    <property type="entry name" value="BIFUNCTIONAL INHIBITOR/LIPID-TRANSFER PROTEIN/SEED STORAGE 2S ALBUMIN SUPERFAMILY PROTEIN"/>
    <property type="match status" value="1"/>
</dbReference>
<dbReference type="Gene3D" id="1.10.110.10">
    <property type="entry name" value="Plant lipid-transfer and hydrophobic proteins"/>
    <property type="match status" value="1"/>
</dbReference>
<feature type="signal peptide" evidence="1">
    <location>
        <begin position="1"/>
        <end position="26"/>
    </location>
</feature>
<name>K3YLL6_SETIT</name>
<dbReference type="EnsemblPlants" id="KQL00488">
    <property type="protein sequence ID" value="KQL00488"/>
    <property type="gene ID" value="SETIT_015140mg"/>
</dbReference>
<proteinExistence type="predicted"/>
<dbReference type="HOGENOM" id="CLU_141918_1_1_1"/>
<dbReference type="InterPro" id="IPR036312">
    <property type="entry name" value="Bifun_inhib/LTP/seed_sf"/>
</dbReference>